<evidence type="ECO:0000256" key="1">
    <source>
        <dbReference type="SAM" id="MobiDB-lite"/>
    </source>
</evidence>
<dbReference type="EMBL" id="KV417269">
    <property type="protein sequence ID" value="KZP00422.1"/>
    <property type="molecule type" value="Genomic_DNA"/>
</dbReference>
<reference evidence="2 3" key="1">
    <citation type="journal article" date="2016" name="Mol. Biol. Evol.">
        <title>Comparative Genomics of Early-Diverging Mushroom-Forming Fungi Provides Insights into the Origins of Lignocellulose Decay Capabilities.</title>
        <authorList>
            <person name="Nagy L.G."/>
            <person name="Riley R."/>
            <person name="Tritt A."/>
            <person name="Adam C."/>
            <person name="Daum C."/>
            <person name="Floudas D."/>
            <person name="Sun H."/>
            <person name="Yadav J.S."/>
            <person name="Pangilinan J."/>
            <person name="Larsson K.H."/>
            <person name="Matsuura K."/>
            <person name="Barry K."/>
            <person name="Labutti K."/>
            <person name="Kuo R."/>
            <person name="Ohm R.A."/>
            <person name="Bhattacharya S.S."/>
            <person name="Shirouzu T."/>
            <person name="Yoshinaga Y."/>
            <person name="Martin F.M."/>
            <person name="Grigoriev I.V."/>
            <person name="Hibbett D.S."/>
        </authorList>
    </citation>
    <scope>NUCLEOTIDE SEQUENCE [LARGE SCALE GENOMIC DNA]</scope>
    <source>
        <strain evidence="2 3">TUFC12733</strain>
    </source>
</reference>
<feature type="compositionally biased region" description="Basic and acidic residues" evidence="1">
    <location>
        <begin position="1"/>
        <end position="15"/>
    </location>
</feature>
<name>A0A167R014_CALVF</name>
<dbReference type="AlphaFoldDB" id="A0A167R014"/>
<gene>
    <name evidence="2" type="ORF">CALVIDRAFT_552711</name>
</gene>
<proteinExistence type="predicted"/>
<protein>
    <submittedName>
        <fullName evidence="2">Uncharacterized protein</fullName>
    </submittedName>
</protein>
<accession>A0A167R014</accession>
<feature type="compositionally biased region" description="Low complexity" evidence="1">
    <location>
        <begin position="21"/>
        <end position="30"/>
    </location>
</feature>
<evidence type="ECO:0000313" key="3">
    <source>
        <dbReference type="Proteomes" id="UP000076738"/>
    </source>
</evidence>
<organism evidence="2 3">
    <name type="scientific">Calocera viscosa (strain TUFC12733)</name>
    <dbReference type="NCBI Taxonomy" id="1330018"/>
    <lineage>
        <taxon>Eukaryota</taxon>
        <taxon>Fungi</taxon>
        <taxon>Dikarya</taxon>
        <taxon>Basidiomycota</taxon>
        <taxon>Agaricomycotina</taxon>
        <taxon>Dacrymycetes</taxon>
        <taxon>Dacrymycetales</taxon>
        <taxon>Dacrymycetaceae</taxon>
        <taxon>Calocera</taxon>
    </lineage>
</organism>
<evidence type="ECO:0000313" key="2">
    <source>
        <dbReference type="EMBL" id="KZP00422.1"/>
    </source>
</evidence>
<feature type="region of interest" description="Disordered" evidence="1">
    <location>
        <begin position="1"/>
        <end position="37"/>
    </location>
</feature>
<keyword evidence="3" id="KW-1185">Reference proteome</keyword>
<dbReference type="Proteomes" id="UP000076738">
    <property type="component" value="Unassembled WGS sequence"/>
</dbReference>
<sequence>MWSPSEWRKASMENMHHRKSTSPSFESSPRSGKESTSTVIYEGVDLLQADPEHADIQHHYQSLGYADAVQHKPGSAQYFSDAKQTVKNVRLELMQRGKQTTDAVQSMCRMLGKLEHILSDCEETNTWKEREPPETVLKAIQSLWEKHQEQAKLSGSAVDWMLNVSRILLEWYEENDPQGVGSTSQVVEDVERSFERLAATEQDLRHVWNKSENYGRR</sequence>